<dbReference type="EMBL" id="AP022565">
    <property type="protein sequence ID" value="BBX29438.1"/>
    <property type="molecule type" value="Genomic_DNA"/>
</dbReference>
<organism evidence="1 2">
    <name type="scientific">Mycolicibacterium alvei</name>
    <dbReference type="NCBI Taxonomy" id="67081"/>
    <lineage>
        <taxon>Bacteria</taxon>
        <taxon>Bacillati</taxon>
        <taxon>Actinomycetota</taxon>
        <taxon>Actinomycetes</taxon>
        <taxon>Mycobacteriales</taxon>
        <taxon>Mycobacteriaceae</taxon>
        <taxon>Mycolicibacterium</taxon>
    </lineage>
</organism>
<evidence type="ECO:0000313" key="2">
    <source>
        <dbReference type="Proteomes" id="UP000466906"/>
    </source>
</evidence>
<keyword evidence="2" id="KW-1185">Reference proteome</keyword>
<accession>A0A6N4UYG1</accession>
<protein>
    <submittedName>
        <fullName evidence="1">Uncharacterized protein</fullName>
    </submittedName>
</protein>
<dbReference type="KEGG" id="malv:MALV_45630"/>
<evidence type="ECO:0000313" key="1">
    <source>
        <dbReference type="EMBL" id="BBX29438.1"/>
    </source>
</evidence>
<reference evidence="1 2" key="1">
    <citation type="journal article" date="2019" name="Emerg. Microbes Infect.">
        <title>Comprehensive subspecies identification of 175 nontuberculous mycobacteria species based on 7547 genomic profiles.</title>
        <authorList>
            <person name="Matsumoto Y."/>
            <person name="Kinjo T."/>
            <person name="Motooka D."/>
            <person name="Nabeya D."/>
            <person name="Jung N."/>
            <person name="Uechi K."/>
            <person name="Horii T."/>
            <person name="Iida T."/>
            <person name="Fujita J."/>
            <person name="Nakamura S."/>
        </authorList>
    </citation>
    <scope>NUCLEOTIDE SEQUENCE [LARGE SCALE GENOMIC DNA]</scope>
    <source>
        <strain evidence="1 2">JCM 12272</strain>
    </source>
</reference>
<sequence length="70" mass="8125">MIEVAEETVLDDIERRLIHDFPYATAEEIATAVHRAHGRFDTSPIRDFIPLFVEKQVRRQFMRPTAANSV</sequence>
<dbReference type="Proteomes" id="UP000466906">
    <property type="component" value="Chromosome"/>
</dbReference>
<proteinExistence type="predicted"/>
<dbReference type="AlphaFoldDB" id="A0A6N4UYG1"/>
<name>A0A6N4UYG1_9MYCO</name>
<dbReference type="RefSeq" id="WP_163667887.1">
    <property type="nucleotide sequence ID" value="NZ_AP022565.1"/>
</dbReference>
<dbReference type="NCBIfam" id="NF046112">
    <property type="entry name" value="MSMEG_6209_Nter"/>
    <property type="match status" value="1"/>
</dbReference>
<gene>
    <name evidence="1" type="ORF">MALV_45630</name>
</gene>